<protein>
    <submittedName>
        <fullName evidence="1">Uncharacterized protein</fullName>
    </submittedName>
</protein>
<organism evidence="1 2">
    <name type="scientific">Streblomastix strix</name>
    <dbReference type="NCBI Taxonomy" id="222440"/>
    <lineage>
        <taxon>Eukaryota</taxon>
        <taxon>Metamonada</taxon>
        <taxon>Preaxostyla</taxon>
        <taxon>Oxymonadida</taxon>
        <taxon>Streblomastigidae</taxon>
        <taxon>Streblomastix</taxon>
    </lineage>
</organism>
<comment type="caution">
    <text evidence="1">The sequence shown here is derived from an EMBL/GenBank/DDBJ whole genome shotgun (WGS) entry which is preliminary data.</text>
</comment>
<evidence type="ECO:0000313" key="1">
    <source>
        <dbReference type="EMBL" id="KAA6372840.1"/>
    </source>
</evidence>
<dbReference type="Proteomes" id="UP000324800">
    <property type="component" value="Unassembled WGS sequence"/>
</dbReference>
<gene>
    <name evidence="1" type="ORF">EZS28_031633</name>
</gene>
<sequence>MTSHQEKLIEQEIRRIDPQISAADAHAGRFAINNPAARRRIYTKGFPQCLLQELYETNIRVNNEGKLIESNHMENTQRYEQNINARIDQLSIYQRSRGPVVTEEEQMNELLNFGSQQQKKKVSNQLQKEFPSNNEQDLGQQAIFADIPPEQTIAQQFFTYRER</sequence>
<dbReference type="EMBL" id="SNRW01013245">
    <property type="protein sequence ID" value="KAA6372840.1"/>
    <property type="molecule type" value="Genomic_DNA"/>
</dbReference>
<reference evidence="1 2" key="1">
    <citation type="submission" date="2019-03" db="EMBL/GenBank/DDBJ databases">
        <title>Single cell metagenomics reveals metabolic interactions within the superorganism composed of flagellate Streblomastix strix and complex community of Bacteroidetes bacteria on its surface.</title>
        <authorList>
            <person name="Treitli S.C."/>
            <person name="Kolisko M."/>
            <person name="Husnik F."/>
            <person name="Keeling P."/>
            <person name="Hampl V."/>
        </authorList>
    </citation>
    <scope>NUCLEOTIDE SEQUENCE [LARGE SCALE GENOMIC DNA]</scope>
    <source>
        <strain evidence="1">ST1C</strain>
    </source>
</reference>
<evidence type="ECO:0000313" key="2">
    <source>
        <dbReference type="Proteomes" id="UP000324800"/>
    </source>
</evidence>
<proteinExistence type="predicted"/>
<name>A0A5J4URV8_9EUKA</name>
<dbReference type="AlphaFoldDB" id="A0A5J4URV8"/>
<accession>A0A5J4URV8</accession>